<proteinExistence type="predicted"/>
<name>A0A3S0U104_CHLPH</name>
<gene>
    <name evidence="14" type="ORF">EKD02_07485</name>
</gene>
<keyword evidence="9 12" id="KW-0408">Iron</keyword>
<dbReference type="SUPFAM" id="SSF54862">
    <property type="entry name" value="4Fe-4S ferredoxins"/>
    <property type="match status" value="1"/>
</dbReference>
<dbReference type="Pfam" id="PF05187">
    <property type="entry name" value="Fer4_ETF_QO"/>
    <property type="match status" value="1"/>
</dbReference>
<reference evidence="14 15" key="1">
    <citation type="submission" date="2018-12" db="EMBL/GenBank/DDBJ databases">
        <authorList>
            <person name="Lunina O.N."/>
            <person name="Grouzdev D.S."/>
            <person name="Gorlenko V.M."/>
            <person name="Savvichev A.S."/>
        </authorList>
    </citation>
    <scope>NUCLEOTIDE SEQUENCE [LARGE SCALE GENOMIC DNA]</scope>
    <source>
        <strain evidence="14 15">BrKhr-17</strain>
    </source>
</reference>
<evidence type="ECO:0000259" key="13">
    <source>
        <dbReference type="PROSITE" id="PS51379"/>
    </source>
</evidence>
<evidence type="ECO:0000256" key="2">
    <source>
        <dbReference type="ARBA" id="ARBA00002819"/>
    </source>
</evidence>
<dbReference type="GO" id="GO:0004174">
    <property type="term" value="F:electron-transferring-flavoprotein dehydrogenase activity"/>
    <property type="evidence" value="ECO:0007669"/>
    <property type="project" value="UniProtKB-UniRule"/>
</dbReference>
<keyword evidence="5 12" id="KW-0479">Metal-binding</keyword>
<evidence type="ECO:0000256" key="3">
    <source>
        <dbReference type="ARBA" id="ARBA00022448"/>
    </source>
</evidence>
<dbReference type="Gene3D" id="3.30.70.20">
    <property type="match status" value="1"/>
</dbReference>
<protein>
    <recommendedName>
        <fullName evidence="12">Electron transfer flavoprotein-ubiquinone oxidoreductase</fullName>
        <shortName evidence="12">ETF-QO</shortName>
        <ecNumber evidence="12">1.5.5.1</ecNumber>
    </recommendedName>
</protein>
<keyword evidence="4 12" id="KW-0285">Flavoprotein</keyword>
<evidence type="ECO:0000256" key="5">
    <source>
        <dbReference type="ARBA" id="ARBA00022723"/>
    </source>
</evidence>
<keyword evidence="6 12" id="KW-0274">FAD</keyword>
<feature type="domain" description="4Fe-4S ferredoxin-type" evidence="13">
    <location>
        <begin position="517"/>
        <end position="546"/>
    </location>
</feature>
<dbReference type="Gene3D" id="3.30.9.90">
    <property type="match status" value="1"/>
</dbReference>
<comment type="catalytic activity">
    <reaction evidence="12">
        <text>a ubiquinone + reduced [electron-transfer flavoprotein] = a ubiquinol + oxidized [electron-transfer flavoprotein] + H(+)</text>
        <dbReference type="Rhea" id="RHEA:24052"/>
        <dbReference type="Rhea" id="RHEA-COMP:9565"/>
        <dbReference type="Rhea" id="RHEA-COMP:9566"/>
        <dbReference type="Rhea" id="RHEA-COMP:10685"/>
        <dbReference type="Rhea" id="RHEA-COMP:10686"/>
        <dbReference type="ChEBI" id="CHEBI:15378"/>
        <dbReference type="ChEBI" id="CHEBI:16389"/>
        <dbReference type="ChEBI" id="CHEBI:17976"/>
        <dbReference type="ChEBI" id="CHEBI:57692"/>
        <dbReference type="ChEBI" id="CHEBI:58307"/>
        <dbReference type="EC" id="1.5.5.1"/>
    </reaction>
</comment>
<dbReference type="RefSeq" id="WP_126341758.1">
    <property type="nucleotide sequence ID" value="NZ_RXYJ01000003.1"/>
</dbReference>
<keyword evidence="11 12" id="KW-0830">Ubiquinone</keyword>
<dbReference type="AlphaFoldDB" id="A0A3S0U104"/>
<evidence type="ECO:0000256" key="10">
    <source>
        <dbReference type="ARBA" id="ARBA00023014"/>
    </source>
</evidence>
<evidence type="ECO:0000313" key="14">
    <source>
        <dbReference type="EMBL" id="RTY36952.1"/>
    </source>
</evidence>
<keyword evidence="3 12" id="KW-0813">Transport</keyword>
<comment type="caution">
    <text evidence="14">The sequence shown here is derived from an EMBL/GenBank/DDBJ whole genome shotgun (WGS) entry which is preliminary data.</text>
</comment>
<accession>A0A3S0U104</accession>
<keyword evidence="10 12" id="KW-0411">Iron-sulfur</keyword>
<dbReference type="SUPFAM" id="SSF51905">
    <property type="entry name" value="FAD/NAD(P)-binding domain"/>
    <property type="match status" value="1"/>
</dbReference>
<dbReference type="InterPro" id="IPR049398">
    <property type="entry name" value="ETF-QO/FixC_UQ-bd"/>
</dbReference>
<organism evidence="14 15">
    <name type="scientific">Chlorobium phaeovibrioides</name>
    <dbReference type="NCBI Taxonomy" id="1094"/>
    <lineage>
        <taxon>Bacteria</taxon>
        <taxon>Pseudomonadati</taxon>
        <taxon>Chlorobiota</taxon>
        <taxon>Chlorobiia</taxon>
        <taxon>Chlorobiales</taxon>
        <taxon>Chlorobiaceae</taxon>
        <taxon>Chlorobium/Pelodictyon group</taxon>
        <taxon>Chlorobium</taxon>
    </lineage>
</organism>
<sequence>MEQERESLEFDILFVGAGPANLASAIHLSRLLKKHNESSPNRLNPSIAIIDKGRHAGAHLLSGALLDTQALPEFLPEWEKEGFPAGIPVQKEQLWYLTKTRHLAFPSVPEAFGSSGSTICSLSVIGEWMAKKAEEEGIEFFPETAATGIVAENGRLEGILTDEKGVDRNGQPKPDYQPGMLLKTRIAIIGEGAGGSLGPQLQKEFGLLPEGMRRRYETGVKEVWRIPEGRVPAGQTHHAFGYPLSSTRYGGGWLYALSDTEISLGFVTTVEPEAPVTDPHLNLQLFKQHPFIATILKGGRMVEAGAKTITSNGFEAMGRISGPGFLLTGESAGMLDMQRLKGIHLAMKSGILAAETILEALIHDNCSAARLDSYEERFRNSWAHEELHASRNYRNAFAKGLYHGLLQTGLTLALPGISTLATSGSSVQLPPKRARNDLKALLKAKEKHRPDGETTFSKSDSLYRSGTMHEENQPCHLRISAEDIALICLERCRTEYGNPCQHFCPAGVYELTLEPVPALKINASNCLHCKTCESADPYGVITWTPPEGGGGPGYKLS</sequence>
<dbReference type="PANTHER" id="PTHR10617">
    <property type="entry name" value="ELECTRON TRANSFER FLAVOPROTEIN-UBIQUINONE OXIDOREDUCTASE"/>
    <property type="match status" value="1"/>
</dbReference>
<evidence type="ECO:0000256" key="4">
    <source>
        <dbReference type="ARBA" id="ARBA00022630"/>
    </source>
</evidence>
<dbReference type="GO" id="GO:0051539">
    <property type="term" value="F:4 iron, 4 sulfur cluster binding"/>
    <property type="evidence" value="ECO:0007669"/>
    <property type="project" value="UniProtKB-UniRule"/>
</dbReference>
<evidence type="ECO:0000256" key="6">
    <source>
        <dbReference type="ARBA" id="ARBA00022827"/>
    </source>
</evidence>
<keyword evidence="8 12" id="KW-0560">Oxidoreductase</keyword>
<dbReference type="Pfam" id="PF21162">
    <property type="entry name" value="ETFQO_UQ-bd"/>
    <property type="match status" value="1"/>
</dbReference>
<dbReference type="GO" id="GO:0046872">
    <property type="term" value="F:metal ion binding"/>
    <property type="evidence" value="ECO:0007669"/>
    <property type="project" value="UniProtKB-KW"/>
</dbReference>
<comment type="function">
    <text evidence="2 12">Accepts electrons from ETF and reduces ubiquinone.</text>
</comment>
<evidence type="ECO:0000256" key="7">
    <source>
        <dbReference type="ARBA" id="ARBA00022982"/>
    </source>
</evidence>
<keyword evidence="7 12" id="KW-0249">Electron transport</keyword>
<comment type="cofactor">
    <cofactor evidence="12">
        <name>[4Fe-4S] cluster</name>
        <dbReference type="ChEBI" id="CHEBI:49883"/>
    </cofactor>
    <text evidence="12">Binds 1 [4Fe-4S] cluster.</text>
</comment>
<dbReference type="EC" id="1.5.5.1" evidence="12"/>
<evidence type="ECO:0000256" key="8">
    <source>
        <dbReference type="ARBA" id="ARBA00023002"/>
    </source>
</evidence>
<dbReference type="SUPFAM" id="SSF54373">
    <property type="entry name" value="FAD-linked reductases, C-terminal domain"/>
    <property type="match status" value="1"/>
</dbReference>
<evidence type="ECO:0000256" key="1">
    <source>
        <dbReference type="ARBA" id="ARBA00001974"/>
    </source>
</evidence>
<evidence type="ECO:0000256" key="12">
    <source>
        <dbReference type="RuleBase" id="RU366068"/>
    </source>
</evidence>
<dbReference type="Proteomes" id="UP000279908">
    <property type="component" value="Unassembled WGS sequence"/>
</dbReference>
<dbReference type="InterPro" id="IPR036188">
    <property type="entry name" value="FAD/NAD-bd_sf"/>
</dbReference>
<dbReference type="InterPro" id="IPR017896">
    <property type="entry name" value="4Fe4S_Fe-S-bd"/>
</dbReference>
<dbReference type="EMBL" id="RXYK01000011">
    <property type="protein sequence ID" value="RTY36952.1"/>
    <property type="molecule type" value="Genomic_DNA"/>
</dbReference>
<dbReference type="InterPro" id="IPR040156">
    <property type="entry name" value="ETF-QO"/>
</dbReference>
<evidence type="ECO:0000256" key="11">
    <source>
        <dbReference type="ARBA" id="ARBA00023075"/>
    </source>
</evidence>
<dbReference type="Gene3D" id="3.50.50.60">
    <property type="entry name" value="FAD/NAD(P)-binding domain"/>
    <property type="match status" value="1"/>
</dbReference>
<dbReference type="InterPro" id="IPR007859">
    <property type="entry name" value="ETF-QO/FixX_C"/>
</dbReference>
<comment type="cofactor">
    <cofactor evidence="1 12">
        <name>FAD</name>
        <dbReference type="ChEBI" id="CHEBI:57692"/>
    </cofactor>
</comment>
<evidence type="ECO:0000313" key="15">
    <source>
        <dbReference type="Proteomes" id="UP000279908"/>
    </source>
</evidence>
<evidence type="ECO:0000256" key="9">
    <source>
        <dbReference type="ARBA" id="ARBA00023004"/>
    </source>
</evidence>
<dbReference type="PROSITE" id="PS51379">
    <property type="entry name" value="4FE4S_FER_2"/>
    <property type="match status" value="1"/>
</dbReference>
<dbReference type="PANTHER" id="PTHR10617:SF107">
    <property type="entry name" value="ELECTRON TRANSFER FLAVOPROTEIN-UBIQUINONE OXIDOREDUCTASE, MITOCHONDRIAL"/>
    <property type="match status" value="1"/>
</dbReference>